<evidence type="ECO:0000313" key="3">
    <source>
        <dbReference type="EMBL" id="ADN59888.1"/>
    </source>
</evidence>
<dbReference type="Pfam" id="PF03446">
    <property type="entry name" value="NAD_binding_2"/>
    <property type="match status" value="1"/>
</dbReference>
<dbReference type="KEGG" id="bgf:BC1003_3949"/>
<sequence>MNIAIVGLGEVGRCYASALASVAGNKLLLCEQRVSQLAANLARDINVPINEAVGPWLGEADWVFSCVVGTKSLQVAESCFALMKPGASFADFTTASPETKRQGEALAGEQKIAYADVAIMGAIALLGARTPLLCAGDGAASFSTILAEAAGVAPRVLPGSRAGDAMSLKILRSVFTKGMEALAVEVLMAAERQGLRPALYEVLQDIDKASLPQFLEMLVTTHVIHARRRQHEVEEAERQLAAIGIVSDVLDGVQHRFARTADKLEASPLPTEMPALADALNWLSSEPEKVSA</sequence>
<dbReference type="InterPro" id="IPR008927">
    <property type="entry name" value="6-PGluconate_DH-like_C_sf"/>
</dbReference>
<protein>
    <submittedName>
        <fullName evidence="3">6-phosphogluconate dehydrogenase NAD-binding protein</fullName>
    </submittedName>
</protein>
<dbReference type="SUPFAM" id="SSF51735">
    <property type="entry name" value="NAD(P)-binding Rossmann-fold domains"/>
    <property type="match status" value="1"/>
</dbReference>
<reference evidence="3" key="1">
    <citation type="submission" date="2010-09" db="EMBL/GenBank/DDBJ databases">
        <title>Complete sequence of chromosome2 of Burkholderia sp. CCGE1003.</title>
        <authorList>
            <consortium name="US DOE Joint Genome Institute"/>
            <person name="Lucas S."/>
            <person name="Copeland A."/>
            <person name="Lapidus A."/>
            <person name="Cheng J.-F."/>
            <person name="Bruce D."/>
            <person name="Goodwin L."/>
            <person name="Pitluck S."/>
            <person name="Daligault H."/>
            <person name="Davenport K."/>
            <person name="Detter J.C."/>
            <person name="Han C."/>
            <person name="Tapia R."/>
            <person name="Land M."/>
            <person name="Hauser L."/>
            <person name="Jeffries C."/>
            <person name="Kyrpides N."/>
            <person name="Ivanova N."/>
            <person name="Ovchinnikova G."/>
            <person name="Martinez-Romero E."/>
            <person name="Rogel M.A."/>
            <person name="Auchtung J."/>
            <person name="Tiedje J.M."/>
            <person name="Woyke T."/>
        </authorList>
    </citation>
    <scope>NUCLEOTIDE SEQUENCE</scope>
    <source>
        <strain evidence="3">CCGE1003</strain>
    </source>
</reference>
<feature type="domain" description="6-phosphogluconate dehydrogenase NADP-binding" evidence="1">
    <location>
        <begin position="2"/>
        <end position="137"/>
    </location>
</feature>
<dbReference type="Pfam" id="PF09130">
    <property type="entry name" value="DUF1932"/>
    <property type="match status" value="1"/>
</dbReference>
<dbReference type="InterPro" id="IPR013328">
    <property type="entry name" value="6PGD_dom2"/>
</dbReference>
<dbReference type="InterPro" id="IPR015814">
    <property type="entry name" value="Pgluconate_DH_NAD-bd_C"/>
</dbReference>
<accession>E1TK64</accession>
<dbReference type="Gene3D" id="1.10.1040.10">
    <property type="entry name" value="N-(1-d-carboxylethyl)-l-norvaline Dehydrogenase, domain 2"/>
    <property type="match status" value="1"/>
</dbReference>
<dbReference type="AlphaFoldDB" id="E1TK64"/>
<dbReference type="Gene3D" id="3.40.50.720">
    <property type="entry name" value="NAD(P)-binding Rossmann-like Domain"/>
    <property type="match status" value="1"/>
</dbReference>
<dbReference type="GO" id="GO:0050661">
    <property type="term" value="F:NADP binding"/>
    <property type="evidence" value="ECO:0007669"/>
    <property type="project" value="InterPro"/>
</dbReference>
<dbReference type="InterPro" id="IPR036291">
    <property type="entry name" value="NAD(P)-bd_dom_sf"/>
</dbReference>
<dbReference type="SUPFAM" id="SSF48179">
    <property type="entry name" value="6-phosphogluconate dehydrogenase C-terminal domain-like"/>
    <property type="match status" value="1"/>
</dbReference>
<evidence type="ECO:0000259" key="1">
    <source>
        <dbReference type="Pfam" id="PF03446"/>
    </source>
</evidence>
<dbReference type="STRING" id="640512.BC1003_3949"/>
<dbReference type="EMBL" id="CP002218">
    <property type="protein sequence ID" value="ADN59888.1"/>
    <property type="molecule type" value="Genomic_DNA"/>
</dbReference>
<feature type="domain" description="Phosphogluconate dehydrogenase NAD-binding putative C-terminal" evidence="2">
    <location>
        <begin position="190"/>
        <end position="259"/>
    </location>
</feature>
<organism evidence="3">
    <name type="scientific">Burkholderia sp. (strain CCGE1003)</name>
    <dbReference type="NCBI Taxonomy" id="640512"/>
    <lineage>
        <taxon>Bacteria</taxon>
        <taxon>Pseudomonadati</taxon>
        <taxon>Pseudomonadota</taxon>
        <taxon>Betaproteobacteria</taxon>
        <taxon>Burkholderiales</taxon>
        <taxon>Burkholderiaceae</taxon>
        <taxon>Burkholderia</taxon>
    </lineage>
</organism>
<dbReference type="InterPro" id="IPR006115">
    <property type="entry name" value="6PGDH_NADP-bd"/>
</dbReference>
<dbReference type="OrthoDB" id="943692at2"/>
<proteinExistence type="predicted"/>
<dbReference type="eggNOG" id="COG2084">
    <property type="taxonomic scope" value="Bacteria"/>
</dbReference>
<name>E1TK64_BURSG</name>
<dbReference type="HOGENOM" id="CLU_052530_1_1_4"/>
<gene>
    <name evidence="3" type="ordered locus">BC1003_3949</name>
</gene>
<evidence type="ECO:0000259" key="2">
    <source>
        <dbReference type="Pfam" id="PF09130"/>
    </source>
</evidence>